<feature type="region of interest" description="Disordered" evidence="1">
    <location>
        <begin position="212"/>
        <end position="245"/>
    </location>
</feature>
<dbReference type="Proteomes" id="UP000541444">
    <property type="component" value="Unassembled WGS sequence"/>
</dbReference>
<gene>
    <name evidence="2" type="ORF">GIB67_037022</name>
</gene>
<evidence type="ECO:0000313" key="3">
    <source>
        <dbReference type="Proteomes" id="UP000541444"/>
    </source>
</evidence>
<organism evidence="2 3">
    <name type="scientific">Kingdonia uniflora</name>
    <dbReference type="NCBI Taxonomy" id="39325"/>
    <lineage>
        <taxon>Eukaryota</taxon>
        <taxon>Viridiplantae</taxon>
        <taxon>Streptophyta</taxon>
        <taxon>Embryophyta</taxon>
        <taxon>Tracheophyta</taxon>
        <taxon>Spermatophyta</taxon>
        <taxon>Magnoliopsida</taxon>
        <taxon>Ranunculales</taxon>
        <taxon>Circaeasteraceae</taxon>
        <taxon>Kingdonia</taxon>
    </lineage>
</organism>
<reference evidence="2 3" key="1">
    <citation type="journal article" date="2020" name="IScience">
        <title>Genome Sequencing of the Endangered Kingdonia uniflora (Circaeasteraceae, Ranunculales) Reveals Potential Mechanisms of Evolutionary Specialization.</title>
        <authorList>
            <person name="Sun Y."/>
            <person name="Deng T."/>
            <person name="Zhang A."/>
            <person name="Moore M.J."/>
            <person name="Landis J.B."/>
            <person name="Lin N."/>
            <person name="Zhang H."/>
            <person name="Zhang X."/>
            <person name="Huang J."/>
            <person name="Zhang X."/>
            <person name="Sun H."/>
            <person name="Wang H."/>
        </authorList>
    </citation>
    <scope>NUCLEOTIDE SEQUENCE [LARGE SCALE GENOMIC DNA]</scope>
    <source>
        <strain evidence="2">TB1705</strain>
        <tissue evidence="2">Leaf</tissue>
    </source>
</reference>
<evidence type="ECO:0000256" key="1">
    <source>
        <dbReference type="SAM" id="MobiDB-lite"/>
    </source>
</evidence>
<dbReference type="GO" id="GO:0005829">
    <property type="term" value="C:cytosol"/>
    <property type="evidence" value="ECO:0007669"/>
    <property type="project" value="TreeGrafter"/>
</dbReference>
<dbReference type="EMBL" id="JACGCM010002279">
    <property type="protein sequence ID" value="KAF6142104.1"/>
    <property type="molecule type" value="Genomic_DNA"/>
</dbReference>
<dbReference type="OrthoDB" id="10677768at2759"/>
<proteinExistence type="predicted"/>
<dbReference type="GO" id="GO:0009926">
    <property type="term" value="P:auxin polar transport"/>
    <property type="evidence" value="ECO:0007669"/>
    <property type="project" value="TreeGrafter"/>
</dbReference>
<name>A0A7J7LHX2_9MAGN</name>
<accession>A0A7J7LHX2</accession>
<protein>
    <submittedName>
        <fullName evidence="2">Uncharacterized protein</fullName>
    </submittedName>
</protein>
<dbReference type="GO" id="GO:0009506">
    <property type="term" value="C:plasmodesma"/>
    <property type="evidence" value="ECO:0007669"/>
    <property type="project" value="TreeGrafter"/>
</dbReference>
<keyword evidence="3" id="KW-1185">Reference proteome</keyword>
<dbReference type="InterPro" id="IPR045189">
    <property type="entry name" value="UBR4-like"/>
</dbReference>
<dbReference type="PANTHER" id="PTHR21725">
    <property type="entry name" value="E3 UBIQUITIN-PROTEIN LIGASE UBR4"/>
    <property type="match status" value="1"/>
</dbReference>
<feature type="compositionally biased region" description="Acidic residues" evidence="1">
    <location>
        <begin position="218"/>
        <end position="230"/>
    </location>
</feature>
<dbReference type="AlphaFoldDB" id="A0A7J7LHX2"/>
<dbReference type="PANTHER" id="PTHR21725:SF1">
    <property type="entry name" value="E3 UBIQUITIN-PROTEIN LIGASE UBR4"/>
    <property type="match status" value="1"/>
</dbReference>
<evidence type="ECO:0000313" key="2">
    <source>
        <dbReference type="EMBL" id="KAF6142104.1"/>
    </source>
</evidence>
<comment type="caution">
    <text evidence="2">The sequence shown here is derived from an EMBL/GenBank/DDBJ whole genome shotgun (WGS) entry which is preliminary data.</text>
</comment>
<sequence length="327" mass="35261">MFSCMIARTSTAEVISSGVDGTKNGALQLGFIQSSEVHIFGYAQTKISDDELRNRIRGLFLLAYQLWGGGSGWSSSSTSSASAVSSVSSSIYFELWHACAGPLTSLPKKANKENDEVYTKVTLFLEPENNVAKLLEIALDDEMDKEPNVPLPCLEVSLLELLCKNVLDKYSKKHTSDNGLGVVSMVSRAVGAKKKIDTLLLSDNQETRSTSIDCDATFVDEDEDEDDGTSDGELGSVDRDDEDDDIQNSFKLSIPAGLRDGIAVVLEDLDVESRVLGLSSKLIPVLKKAYKSGSLDLKIKSDLKSHLASGSLVKSLPSVNTRGRVAA</sequence>